<keyword evidence="2 6" id="KW-0812">Transmembrane</keyword>
<dbReference type="GeneTree" id="ENSGT00990000210002"/>
<feature type="chain" id="PRO_5025331134" evidence="7">
    <location>
        <begin position="20"/>
        <end position="458"/>
    </location>
</feature>
<reference evidence="8" key="1">
    <citation type="submission" date="2025-08" db="UniProtKB">
        <authorList>
            <consortium name="Ensembl"/>
        </authorList>
    </citation>
    <scope>IDENTIFICATION</scope>
</reference>
<evidence type="ECO:0000313" key="9">
    <source>
        <dbReference type="Proteomes" id="UP000472277"/>
    </source>
</evidence>
<dbReference type="PANTHER" id="PTHR12035:SF107">
    <property type="entry name" value="MYELIN-ASSOCIATED GLYCOPROTEIN"/>
    <property type="match status" value="1"/>
</dbReference>
<evidence type="ECO:0000256" key="6">
    <source>
        <dbReference type="SAM" id="Phobius"/>
    </source>
</evidence>
<accession>A0A674DQ81</accession>
<dbReference type="GO" id="GO:0033691">
    <property type="term" value="F:sialic acid binding"/>
    <property type="evidence" value="ECO:0007669"/>
    <property type="project" value="TreeGrafter"/>
</dbReference>
<comment type="subcellular location">
    <subcellularLocation>
        <location evidence="1">Membrane</location>
        <topology evidence="1">Single-pass membrane protein</topology>
    </subcellularLocation>
</comment>
<dbReference type="Gene3D" id="2.60.40.10">
    <property type="entry name" value="Immunoglobulins"/>
    <property type="match status" value="1"/>
</dbReference>
<dbReference type="GO" id="GO:0005886">
    <property type="term" value="C:plasma membrane"/>
    <property type="evidence" value="ECO:0007669"/>
    <property type="project" value="TreeGrafter"/>
</dbReference>
<dbReference type="AlphaFoldDB" id="A0A674DQ81"/>
<evidence type="ECO:0000313" key="8">
    <source>
        <dbReference type="Ensembl" id="ENSSTUP00000097863.1"/>
    </source>
</evidence>
<feature type="signal peptide" evidence="7">
    <location>
        <begin position="1"/>
        <end position="19"/>
    </location>
</feature>
<evidence type="ECO:0000256" key="7">
    <source>
        <dbReference type="SAM" id="SignalP"/>
    </source>
</evidence>
<evidence type="ECO:0000256" key="2">
    <source>
        <dbReference type="ARBA" id="ARBA00022692"/>
    </source>
</evidence>
<feature type="transmembrane region" description="Helical" evidence="6">
    <location>
        <begin position="344"/>
        <end position="366"/>
    </location>
</feature>
<dbReference type="Ensembl" id="ENSSTUT00000105079.1">
    <property type="protein sequence ID" value="ENSSTUP00000097863.1"/>
    <property type="gene ID" value="ENSSTUG00000043981.1"/>
</dbReference>
<protein>
    <submittedName>
        <fullName evidence="8">Uncharacterized protein</fullName>
    </submittedName>
</protein>
<evidence type="ECO:0000256" key="5">
    <source>
        <dbReference type="SAM" id="MobiDB-lite"/>
    </source>
</evidence>
<feature type="region of interest" description="Disordered" evidence="5">
    <location>
        <begin position="433"/>
        <end position="458"/>
    </location>
</feature>
<evidence type="ECO:0000256" key="1">
    <source>
        <dbReference type="ARBA" id="ARBA00004167"/>
    </source>
</evidence>
<dbReference type="InParanoid" id="A0A674DQ81"/>
<feature type="compositionally biased region" description="Gly residues" evidence="5">
    <location>
        <begin position="434"/>
        <end position="445"/>
    </location>
</feature>
<reference evidence="8" key="2">
    <citation type="submission" date="2025-09" db="UniProtKB">
        <authorList>
            <consortium name="Ensembl"/>
        </authorList>
    </citation>
    <scope>IDENTIFICATION</scope>
</reference>
<keyword evidence="9" id="KW-1185">Reference proteome</keyword>
<keyword evidence="7" id="KW-0732">Signal</keyword>
<dbReference type="GO" id="GO:0007155">
    <property type="term" value="P:cell adhesion"/>
    <property type="evidence" value="ECO:0007669"/>
    <property type="project" value="TreeGrafter"/>
</dbReference>
<dbReference type="PANTHER" id="PTHR12035">
    <property type="entry name" value="SIALIC ACID BINDING IMMUNOGLOBULIN-LIKE LECTIN"/>
    <property type="match status" value="1"/>
</dbReference>
<dbReference type="Proteomes" id="UP000472277">
    <property type="component" value="Unassembled WGS sequence"/>
</dbReference>
<proteinExistence type="predicted"/>
<feature type="compositionally biased region" description="Basic and acidic residues" evidence="5">
    <location>
        <begin position="448"/>
        <end position="458"/>
    </location>
</feature>
<organism evidence="8 9">
    <name type="scientific">Salmo trutta</name>
    <name type="common">Brown trout</name>
    <dbReference type="NCBI Taxonomy" id="8032"/>
    <lineage>
        <taxon>Eukaryota</taxon>
        <taxon>Metazoa</taxon>
        <taxon>Chordata</taxon>
        <taxon>Craniata</taxon>
        <taxon>Vertebrata</taxon>
        <taxon>Euteleostomi</taxon>
        <taxon>Actinopterygii</taxon>
        <taxon>Neopterygii</taxon>
        <taxon>Teleostei</taxon>
        <taxon>Protacanthopterygii</taxon>
        <taxon>Salmoniformes</taxon>
        <taxon>Salmonidae</taxon>
        <taxon>Salmoninae</taxon>
        <taxon>Salmo</taxon>
    </lineage>
</organism>
<evidence type="ECO:0000256" key="4">
    <source>
        <dbReference type="ARBA" id="ARBA00023136"/>
    </source>
</evidence>
<dbReference type="InterPro" id="IPR051036">
    <property type="entry name" value="SIGLEC"/>
</dbReference>
<sequence length="458" mass="51610">GWCLELLLPLLLNIKDVSGQWNVWVPRDVSDQPCVVIYFTFMYPATPRHPRRLVLWQALPPALPTCGVQDIARERYKGRTKLIGDLHQRNCTLLISNIGTEHSLRYYFRADLDGANIYTYPDFSELKAHIDIPAEIVSDDVGVLQHPPDNCPENSPEIQWMYTDYMPEHHYTLDYVEESNTAALSSTLTFTTKPMHNGRQTVLLPGREQRWTSQQLWGEGSLVVKYCTTLHYTTLHHPNSSYQSYLSSDATLILEESMCTVVREGVQCVFLATGNPEPIIEFYLPDKNINDTDGLYNYYMHIDGHMYSGMIKLREKGEQPGHCSVSNMYGSESIYLELQQEKKYMMAGIVGTIVGVAVIAFIIAAVRYVENGNPGRYLVSKLENPALYYSTVKKDKQCLRKSGEDGDYQPVGSLADLERQELKCPALEFQGGAPRMGGPQGGGMTAGKNRDNLELISG</sequence>
<keyword evidence="4 6" id="KW-0472">Membrane</keyword>
<name>A0A674DQ81_SALTR</name>
<evidence type="ECO:0000256" key="3">
    <source>
        <dbReference type="ARBA" id="ARBA00022989"/>
    </source>
</evidence>
<keyword evidence="3 6" id="KW-1133">Transmembrane helix</keyword>
<dbReference type="InterPro" id="IPR013783">
    <property type="entry name" value="Ig-like_fold"/>
</dbReference>